<evidence type="ECO:0000313" key="4">
    <source>
        <dbReference type="Proteomes" id="UP000830167"/>
    </source>
</evidence>
<feature type="domain" description="SWIM-type" evidence="2">
    <location>
        <begin position="61"/>
        <end position="94"/>
    </location>
</feature>
<organism evidence="3 4">
    <name type="scientific">Fodinisporobacter ferrooxydans</name>
    <dbReference type="NCBI Taxonomy" id="2901836"/>
    <lineage>
        <taxon>Bacteria</taxon>
        <taxon>Bacillati</taxon>
        <taxon>Bacillota</taxon>
        <taxon>Bacilli</taxon>
        <taxon>Bacillales</taxon>
        <taxon>Alicyclobacillaceae</taxon>
        <taxon>Fodinisporobacter</taxon>
    </lineage>
</organism>
<gene>
    <name evidence="3" type="ORF">LSG31_10840</name>
</gene>
<protein>
    <submittedName>
        <fullName evidence="3">SWIM zinc finger family protein</fullName>
    </submittedName>
</protein>
<keyword evidence="1" id="KW-0862">Zinc</keyword>
<dbReference type="PROSITE" id="PS50966">
    <property type="entry name" value="ZF_SWIM"/>
    <property type="match status" value="1"/>
</dbReference>
<proteinExistence type="predicted"/>
<dbReference type="RefSeq" id="WP_347439272.1">
    <property type="nucleotide sequence ID" value="NZ_CP089291.1"/>
</dbReference>
<evidence type="ECO:0000259" key="2">
    <source>
        <dbReference type="PROSITE" id="PS50966"/>
    </source>
</evidence>
<keyword evidence="1" id="KW-0479">Metal-binding</keyword>
<name>A0ABY4CQK4_9BACL</name>
<reference evidence="3" key="1">
    <citation type="submission" date="2021-12" db="EMBL/GenBank/DDBJ databases">
        <title>Alicyclobacillaceae gen. nov., sp. nov., isolated from chalcocite enrichment system.</title>
        <authorList>
            <person name="Jiang Z."/>
        </authorList>
    </citation>
    <scope>NUCLEOTIDE SEQUENCE</scope>
    <source>
        <strain evidence="3">MYW30-H2</strain>
    </source>
</reference>
<dbReference type="InterPro" id="IPR007527">
    <property type="entry name" value="Znf_SWIM"/>
</dbReference>
<dbReference type="Proteomes" id="UP000830167">
    <property type="component" value="Chromosome"/>
</dbReference>
<dbReference type="EMBL" id="CP089291">
    <property type="protein sequence ID" value="UOF92604.1"/>
    <property type="molecule type" value="Genomic_DNA"/>
</dbReference>
<dbReference type="Pfam" id="PF04434">
    <property type="entry name" value="SWIM"/>
    <property type="match status" value="1"/>
</dbReference>
<accession>A0ABY4CQK4</accession>
<keyword evidence="4" id="KW-1185">Reference proteome</keyword>
<evidence type="ECO:0000256" key="1">
    <source>
        <dbReference type="PROSITE-ProRule" id="PRU00325"/>
    </source>
</evidence>
<sequence length="558" mass="66951">MLDTNRIPAEIVEHLSYAAEEYFEPVILLRGLEYYRDGHVRNVRVTSNFLIHAKVFGTEHYDVTLDTDFFAMSTCTCPYDGFCKHMAATFFAVYKTYHSPDEWMHNYSEQYEIEQHRKTVQIQKEQAKQQNQRLALETNLARSSKSAAKKSVPEPLETDTVKEWRNYFQRSFHIAFEQQKTLASITHALKQFEKKLVEVAKRWDRKNRFIYELHLHIFFIELLRNLWENVKSSYYGWYLQEEWDDQIIRHTNQLIQMFENQASKILPAGSNVAHIRETAEYFHELLENSSEVNEYSDWVLIYHSCWLHWLHKDPALTQFETAYLQLQLQKPDNEDLQNELFSYALALFDILDGNDSQAIERLSELAEITLLEPCLFFLVYHEQLEQWDKLYQWLLFTIDISDLYDGQMYVVLSYIWKKAVKHGYTDEPWVHILHAGLPISMQFLENYLIETGRLKEWVDVHLFYETSPLNISKDSVKIIESEDVRLLLPFYHQNVERLVQEKNRASYKMAVRYLKTLHRYYKKLKQMDRWQMFYQSFKSKYSRLRALQEELTKGKLNE</sequence>
<keyword evidence="1" id="KW-0863">Zinc-finger</keyword>
<evidence type="ECO:0000313" key="3">
    <source>
        <dbReference type="EMBL" id="UOF92604.1"/>
    </source>
</evidence>